<keyword evidence="3" id="KW-1185">Reference proteome</keyword>
<dbReference type="Proteomes" id="UP001642484">
    <property type="component" value="Unassembled WGS sequence"/>
</dbReference>
<proteinExistence type="predicted"/>
<protein>
    <submittedName>
        <fullName evidence="2">Uncharacterized protein</fullName>
    </submittedName>
</protein>
<accession>A0ABP0S572</accession>
<feature type="region of interest" description="Disordered" evidence="1">
    <location>
        <begin position="1"/>
        <end position="25"/>
    </location>
</feature>
<evidence type="ECO:0000256" key="1">
    <source>
        <dbReference type="SAM" id="MobiDB-lite"/>
    </source>
</evidence>
<feature type="compositionally biased region" description="Polar residues" evidence="1">
    <location>
        <begin position="1"/>
        <end position="13"/>
    </location>
</feature>
<gene>
    <name evidence="2" type="ORF">CCMP2556_LOCUS50167</name>
</gene>
<sequence>MERSRSSTLTWTRIPSCDGRRSPGPMRQCCRSLQTCKWPLRLPEPRKADGARPFKQMSVDKVESDAFHQNQQVSVKPIKFSFYLQNLQATLEQRVARFAAKEALQLLERLEGAGGFMGEVLAELKGLAEAAQVPLQALCSLSLQYEAYCACTAVAARVEDGSIALARTLDWEFPQLKALNIDVRVFRGRQLLYVATTWAGYIGILTAQRPERYAAAVNFREPSETSEVKVDALPVGLALRSVLERNENYADFLKDIASIPVMAPFYCLVASTSGAAQITRDGLTEIKRRVLAEDQLYLVQANMDHWDNDMANDNQQSLERCKLVEEMLQLPLTRGYVEEDELWSILWKHPIYEKGITLYSTVMNPSQGTFKSLSDPPDAPADDRRGRKKSRK</sequence>
<dbReference type="Gene3D" id="3.60.60.10">
    <property type="entry name" value="Penicillin V Acylase, Chain A"/>
    <property type="match status" value="1"/>
</dbReference>
<feature type="region of interest" description="Disordered" evidence="1">
    <location>
        <begin position="368"/>
        <end position="392"/>
    </location>
</feature>
<organism evidence="2 3">
    <name type="scientific">Durusdinium trenchii</name>
    <dbReference type="NCBI Taxonomy" id="1381693"/>
    <lineage>
        <taxon>Eukaryota</taxon>
        <taxon>Sar</taxon>
        <taxon>Alveolata</taxon>
        <taxon>Dinophyceae</taxon>
        <taxon>Suessiales</taxon>
        <taxon>Symbiodiniaceae</taxon>
        <taxon>Durusdinium</taxon>
    </lineage>
</organism>
<dbReference type="PANTHER" id="PTHR28583">
    <property type="entry name" value="ACID AMIDASE"/>
    <property type="match status" value="1"/>
</dbReference>
<reference evidence="2 3" key="1">
    <citation type="submission" date="2024-02" db="EMBL/GenBank/DDBJ databases">
        <authorList>
            <person name="Chen Y."/>
            <person name="Shah S."/>
            <person name="Dougan E. K."/>
            <person name="Thang M."/>
            <person name="Chan C."/>
        </authorList>
    </citation>
    <scope>NUCLEOTIDE SEQUENCE [LARGE SCALE GENOMIC DNA]</scope>
</reference>
<comment type="caution">
    <text evidence="2">The sequence shown here is derived from an EMBL/GenBank/DDBJ whole genome shotgun (WGS) entry which is preliminary data.</text>
</comment>
<name>A0ABP0S572_9DINO</name>
<evidence type="ECO:0000313" key="2">
    <source>
        <dbReference type="EMBL" id="CAK9107508.1"/>
    </source>
</evidence>
<evidence type="ECO:0000313" key="3">
    <source>
        <dbReference type="Proteomes" id="UP001642484"/>
    </source>
</evidence>
<dbReference type="PANTHER" id="PTHR28583:SF4">
    <property type="entry name" value="N-ACYLETHANOLAMINE-HYDROLYZING ACID AMIDASE"/>
    <property type="match status" value="1"/>
</dbReference>
<dbReference type="EMBL" id="CAXAMN010026995">
    <property type="protein sequence ID" value="CAK9107508.1"/>
    <property type="molecule type" value="Genomic_DNA"/>
</dbReference>